<evidence type="ECO:0000313" key="1">
    <source>
        <dbReference type="EMBL" id="MFC0633252.1"/>
    </source>
</evidence>
<dbReference type="Gene3D" id="3.90.320.10">
    <property type="match status" value="1"/>
</dbReference>
<reference evidence="1 2" key="1">
    <citation type="submission" date="2024-09" db="EMBL/GenBank/DDBJ databases">
        <authorList>
            <person name="Sun Q."/>
            <person name="Mori K."/>
        </authorList>
    </citation>
    <scope>NUCLEOTIDE SEQUENCE [LARGE SCALE GENOMIC DNA]</scope>
    <source>
        <strain evidence="1 2">NCAIM B.02621</strain>
    </source>
</reference>
<dbReference type="InterPro" id="IPR011604">
    <property type="entry name" value="PDDEXK-like_dom_sf"/>
</dbReference>
<protein>
    <submittedName>
        <fullName evidence="1">Uncharacterized protein</fullName>
    </submittedName>
</protein>
<gene>
    <name evidence="1" type="ORF">ACFFGE_05085</name>
</gene>
<sequence length="386" mass="42745">MTPPANDDHLPDGIYFGLDEEAYHAHPALGSGDIKRLYISPIQWQFERLRDFRASIGLGDDEDAEDSAAKRFGKAVHTMVLEGPEVFAARHCVEPTPPEGLLKTVEEMRDAIRESGLTPPTDMPAPSKWKRPDFVHVCRALGIGPLSDDWADGRERVIAGREVVSERWFATIRLIGSMLDAERASLGGKSIRSAVLTGGHPEVSVIWTADDGVRLKARFDYLRIKASVDVKTFACPDGREVIDAFASAVHRFGYDMQAAHYGLAREAIPALVEAGAVYRGPGEEPQSSDLTFIRRVAEHPKAAWTWVTIQTVGCPEVDVCELPSSSLVLASAQCMVRDARDAFRRYRDRFGDDALWVEDRGLIRMEDVVFSPSITSRGAKRWEQAA</sequence>
<name>A0ABV6R0V1_9CAUL</name>
<dbReference type="RefSeq" id="WP_376834930.1">
    <property type="nucleotide sequence ID" value="NZ_JBHLSW010000003.1"/>
</dbReference>
<comment type="caution">
    <text evidence="1">The sequence shown here is derived from an EMBL/GenBank/DDBJ whole genome shotgun (WGS) entry which is preliminary data.</text>
</comment>
<proteinExistence type="predicted"/>
<dbReference type="Proteomes" id="UP001589906">
    <property type="component" value="Unassembled WGS sequence"/>
</dbReference>
<keyword evidence="2" id="KW-1185">Reference proteome</keyword>
<accession>A0ABV6R0V1</accession>
<dbReference type="EMBL" id="JBHLSW010000003">
    <property type="protein sequence ID" value="MFC0633252.1"/>
    <property type="molecule type" value="Genomic_DNA"/>
</dbReference>
<organism evidence="1 2">
    <name type="scientific">Brevundimonas balnearis</name>
    <dbReference type="NCBI Taxonomy" id="1572858"/>
    <lineage>
        <taxon>Bacteria</taxon>
        <taxon>Pseudomonadati</taxon>
        <taxon>Pseudomonadota</taxon>
        <taxon>Alphaproteobacteria</taxon>
        <taxon>Caulobacterales</taxon>
        <taxon>Caulobacteraceae</taxon>
        <taxon>Brevundimonas</taxon>
    </lineage>
</organism>
<evidence type="ECO:0000313" key="2">
    <source>
        <dbReference type="Proteomes" id="UP001589906"/>
    </source>
</evidence>